<sequence length="131" mass="14366">MGRRSDFADPILELPPNPRGGDCAVLDAQVDVPHRPNSSGALAKSRFPRTVPATQAVLSRYADYQIERMDILGDADCDMVFVALYHENRWVRRSHIVHIAVLCAAGHRLRLCGTGAYVPPSYGGQELGAPR</sequence>
<name>A0A7R7RL89_MYCIT</name>
<organism evidence="1 2">
    <name type="scientific">Mycobacterium intracellulare</name>
    <dbReference type="NCBI Taxonomy" id="1767"/>
    <lineage>
        <taxon>Bacteria</taxon>
        <taxon>Bacillati</taxon>
        <taxon>Actinomycetota</taxon>
        <taxon>Actinomycetes</taxon>
        <taxon>Mycobacteriales</taxon>
        <taxon>Mycobacteriaceae</taxon>
        <taxon>Mycobacterium</taxon>
        <taxon>Mycobacterium avium complex (MAC)</taxon>
    </lineage>
</organism>
<evidence type="ECO:0000313" key="1">
    <source>
        <dbReference type="EMBL" id="BCO98778.1"/>
    </source>
</evidence>
<gene>
    <name evidence="1" type="ORF">MINTM018_15480</name>
</gene>
<dbReference type="EMBL" id="AP024255">
    <property type="protein sequence ID" value="BCO98778.1"/>
    <property type="molecule type" value="Genomic_DNA"/>
</dbReference>
<reference evidence="1 2" key="1">
    <citation type="submission" date="2020-12" db="EMBL/GenBank/DDBJ databases">
        <title>Genome sequence of clinical Mycobacterium intracellulare strains.</title>
        <authorList>
            <person name="Tateishi Y."/>
            <person name="Matsumoto S."/>
            <person name="Fukushima Y."/>
            <person name="Nakajima C."/>
            <person name="Suzuki Y."/>
        </authorList>
    </citation>
    <scope>NUCLEOTIDE SEQUENCE [LARGE SCALE GENOMIC DNA]</scope>
    <source>
        <strain evidence="1 2">M018</strain>
    </source>
</reference>
<proteinExistence type="predicted"/>
<protein>
    <submittedName>
        <fullName evidence="1">Uncharacterized protein</fullName>
    </submittedName>
</protein>
<dbReference type="AlphaFoldDB" id="A0A7R7RL89"/>
<dbReference type="Proteomes" id="UP000595205">
    <property type="component" value="Chromosome"/>
</dbReference>
<evidence type="ECO:0000313" key="2">
    <source>
        <dbReference type="Proteomes" id="UP000595205"/>
    </source>
</evidence>
<accession>A0A7R7RL89</accession>